<dbReference type="InterPro" id="IPR050377">
    <property type="entry name" value="Radical_SAM_PqqE_MftC-like"/>
</dbReference>
<dbReference type="SUPFAM" id="SSF102114">
    <property type="entry name" value="Radical SAM enzymes"/>
    <property type="match status" value="1"/>
</dbReference>
<dbReference type="SFLD" id="SFLDG01094">
    <property type="entry name" value="Uncharacterised_Radical_SAM_Su"/>
    <property type="match status" value="1"/>
</dbReference>
<dbReference type="InterPro" id="IPR007197">
    <property type="entry name" value="rSAM"/>
</dbReference>
<keyword evidence="3" id="KW-0479">Metal-binding</keyword>
<keyword evidence="2" id="KW-0949">S-adenosyl-L-methionine</keyword>
<evidence type="ECO:0000313" key="7">
    <source>
        <dbReference type="EMBL" id="OIV40366.1"/>
    </source>
</evidence>
<evidence type="ECO:0000256" key="2">
    <source>
        <dbReference type="ARBA" id="ARBA00022691"/>
    </source>
</evidence>
<evidence type="ECO:0000256" key="5">
    <source>
        <dbReference type="ARBA" id="ARBA00023014"/>
    </source>
</evidence>
<sequence>MLKKSGSNKAVYSITPFTLLDYPDKTACIIWFAGCNMRCLYCYNPDIVLGKGKIDFETVLTFLKSRKGLLDGVVLSGGECSIHKNILDFIKQIKLLGFNVKIDTNGSSPRVLKKMIHEKLIDYAALDFKSLPAAFKTITQSNLFAEFEESLTLLMNSSIPFEVRTTLHSALINRSELAAMRNYLEAQNYEGNYYIQHFVNNVPTIGNLEYSEKSLRFENFSTSKINVIFREQL</sequence>
<dbReference type="SFLD" id="SFLDS00029">
    <property type="entry name" value="Radical_SAM"/>
    <property type="match status" value="1"/>
</dbReference>
<dbReference type="InterPro" id="IPR012840">
    <property type="entry name" value="NrdG2"/>
</dbReference>
<dbReference type="OrthoDB" id="9782387at2"/>
<organism evidence="7 8">
    <name type="scientific">Flavobacterium johnsoniae</name>
    <name type="common">Cytophaga johnsonae</name>
    <dbReference type="NCBI Taxonomy" id="986"/>
    <lineage>
        <taxon>Bacteria</taxon>
        <taxon>Pseudomonadati</taxon>
        <taxon>Bacteroidota</taxon>
        <taxon>Flavobacteriia</taxon>
        <taxon>Flavobacteriales</taxon>
        <taxon>Flavobacteriaceae</taxon>
        <taxon>Flavobacterium</taxon>
    </lineage>
</organism>
<reference evidence="7 8" key="1">
    <citation type="submission" date="2016-10" db="EMBL/GenBank/DDBJ databases">
        <title>Draft Genome Sequence of Rhizobacteria Flavobacterium johnsoniae CI04.</title>
        <authorList>
            <person name="Bravo J.I."/>
            <person name="Lozano G.L."/>
            <person name="Handelsman J."/>
        </authorList>
    </citation>
    <scope>NUCLEOTIDE SEQUENCE [LARGE SCALE GENOMIC DNA]</scope>
    <source>
        <strain evidence="7 8">CI04</strain>
    </source>
</reference>
<evidence type="ECO:0000259" key="6">
    <source>
        <dbReference type="PROSITE" id="PS51918"/>
    </source>
</evidence>
<accession>A0A1J7BNU4</accession>
<evidence type="ECO:0000256" key="4">
    <source>
        <dbReference type="ARBA" id="ARBA00023004"/>
    </source>
</evidence>
<dbReference type="GO" id="GO:0051536">
    <property type="term" value="F:iron-sulfur cluster binding"/>
    <property type="evidence" value="ECO:0007669"/>
    <property type="project" value="UniProtKB-KW"/>
</dbReference>
<dbReference type="AlphaFoldDB" id="A0A1J7BNU4"/>
<dbReference type="GO" id="GO:0003824">
    <property type="term" value="F:catalytic activity"/>
    <property type="evidence" value="ECO:0007669"/>
    <property type="project" value="InterPro"/>
</dbReference>
<dbReference type="SFLD" id="SFLDG01067">
    <property type="entry name" value="SPASM/twitch_domain_containing"/>
    <property type="match status" value="1"/>
</dbReference>
<dbReference type="Pfam" id="PF04055">
    <property type="entry name" value="Radical_SAM"/>
    <property type="match status" value="1"/>
</dbReference>
<evidence type="ECO:0000256" key="3">
    <source>
        <dbReference type="ARBA" id="ARBA00022723"/>
    </source>
</evidence>
<name>A0A1J7BNU4_FLAJO</name>
<keyword evidence="8" id="KW-1185">Reference proteome</keyword>
<dbReference type="CDD" id="cd01335">
    <property type="entry name" value="Radical_SAM"/>
    <property type="match status" value="1"/>
</dbReference>
<dbReference type="PROSITE" id="PS51918">
    <property type="entry name" value="RADICAL_SAM"/>
    <property type="match status" value="1"/>
</dbReference>
<dbReference type="Gene3D" id="3.20.20.70">
    <property type="entry name" value="Aldolase class I"/>
    <property type="match status" value="1"/>
</dbReference>
<dbReference type="GO" id="GO:0046872">
    <property type="term" value="F:metal ion binding"/>
    <property type="evidence" value="ECO:0007669"/>
    <property type="project" value="UniProtKB-KW"/>
</dbReference>
<keyword evidence="4" id="KW-0408">Iron</keyword>
<evidence type="ECO:0000313" key="8">
    <source>
        <dbReference type="Proteomes" id="UP000182826"/>
    </source>
</evidence>
<dbReference type="Proteomes" id="UP000182826">
    <property type="component" value="Unassembled WGS sequence"/>
</dbReference>
<dbReference type="NCBIfam" id="TIGR02495">
    <property type="entry name" value="NrdG2"/>
    <property type="match status" value="1"/>
</dbReference>
<dbReference type="PANTHER" id="PTHR11228:SF27">
    <property type="entry name" value="GLYCYL-RADICAL ENZYME ACTIVATING ENZYME MJ1227-RELATED"/>
    <property type="match status" value="1"/>
</dbReference>
<evidence type="ECO:0000256" key="1">
    <source>
        <dbReference type="ARBA" id="ARBA00001966"/>
    </source>
</evidence>
<keyword evidence="5" id="KW-0411">Iron-sulfur</keyword>
<dbReference type="InterPro" id="IPR013785">
    <property type="entry name" value="Aldolase_TIM"/>
</dbReference>
<comment type="caution">
    <text evidence="7">The sequence shown here is derived from an EMBL/GenBank/DDBJ whole genome shotgun (WGS) entry which is preliminary data.</text>
</comment>
<proteinExistence type="predicted"/>
<protein>
    <submittedName>
        <fullName evidence="7">Anaerobic ribonucleoside-triphosphate reductase activating protein</fullName>
    </submittedName>
</protein>
<dbReference type="PANTHER" id="PTHR11228">
    <property type="entry name" value="RADICAL SAM DOMAIN PROTEIN"/>
    <property type="match status" value="1"/>
</dbReference>
<dbReference type="EMBL" id="MLFK01000010">
    <property type="protein sequence ID" value="OIV40366.1"/>
    <property type="molecule type" value="Genomic_DNA"/>
</dbReference>
<feature type="domain" description="Radical SAM core" evidence="6">
    <location>
        <begin position="21"/>
        <end position="230"/>
    </location>
</feature>
<dbReference type="InterPro" id="IPR058240">
    <property type="entry name" value="rSAM_sf"/>
</dbReference>
<comment type="cofactor">
    <cofactor evidence="1">
        <name>[4Fe-4S] cluster</name>
        <dbReference type="ChEBI" id="CHEBI:49883"/>
    </cofactor>
</comment>
<gene>
    <name evidence="7" type="ORF">BKM63_19615</name>
</gene>